<accession>A0A4Q0XFG7</accession>
<proteinExistence type="predicted"/>
<dbReference type="OrthoDB" id="25954at2"/>
<keyword evidence="3 5" id="KW-0479">Metal-binding</keyword>
<dbReference type="GO" id="GO:0019825">
    <property type="term" value="F:oxygen binding"/>
    <property type="evidence" value="ECO:0007669"/>
    <property type="project" value="InterPro"/>
</dbReference>
<name>A0A4Q0XFG7_9FLAO</name>
<feature type="binding site" description="distal binding residue" evidence="5">
    <location>
        <position position="43"/>
    </location>
    <ligand>
        <name>heme</name>
        <dbReference type="ChEBI" id="CHEBI:30413"/>
    </ligand>
    <ligandPart>
        <name>Fe</name>
        <dbReference type="ChEBI" id="CHEBI:18248"/>
    </ligandPart>
</feature>
<protein>
    <submittedName>
        <fullName evidence="6">Group III truncated hemoglobin</fullName>
    </submittedName>
</protein>
<evidence type="ECO:0000313" key="7">
    <source>
        <dbReference type="Proteomes" id="UP000289792"/>
    </source>
</evidence>
<organism evidence="6 7">
    <name type="scientific">Gelidibacter gilvus</name>
    <dbReference type="NCBI Taxonomy" id="59602"/>
    <lineage>
        <taxon>Bacteria</taxon>
        <taxon>Pseudomonadati</taxon>
        <taxon>Bacteroidota</taxon>
        <taxon>Flavobacteriia</taxon>
        <taxon>Flavobacteriales</taxon>
        <taxon>Flavobacteriaceae</taxon>
        <taxon>Gelidibacter</taxon>
    </lineage>
</organism>
<dbReference type="AlphaFoldDB" id="A0A4Q0XFG7"/>
<keyword evidence="4 5" id="KW-0408">Iron</keyword>
<dbReference type="Proteomes" id="UP000289792">
    <property type="component" value="Unassembled WGS sequence"/>
</dbReference>
<evidence type="ECO:0000256" key="1">
    <source>
        <dbReference type="ARBA" id="ARBA00022448"/>
    </source>
</evidence>
<evidence type="ECO:0000313" key="6">
    <source>
        <dbReference type="EMBL" id="RXJ49970.1"/>
    </source>
</evidence>
<comment type="caution">
    <text evidence="6">The sequence shown here is derived from an EMBL/GenBank/DDBJ whole genome shotgun (WGS) entry which is preliminary data.</text>
</comment>
<keyword evidence="1" id="KW-0813">Transport</keyword>
<reference evidence="6 7" key="1">
    <citation type="submission" date="2019-01" db="EMBL/GenBank/DDBJ databases">
        <title>Genome sequence of the Antarctic species Gelidibacter gilvus ACAM 158(T).</title>
        <authorList>
            <person name="Bowman J.P."/>
        </authorList>
    </citation>
    <scope>NUCLEOTIDE SEQUENCE [LARGE SCALE GENOMIC DNA]</scope>
    <source>
        <strain evidence="6 7">IC158</strain>
    </source>
</reference>
<dbReference type="Gene3D" id="1.10.490.10">
    <property type="entry name" value="Globins"/>
    <property type="match status" value="1"/>
</dbReference>
<dbReference type="SUPFAM" id="SSF46458">
    <property type="entry name" value="Globin-like"/>
    <property type="match status" value="1"/>
</dbReference>
<dbReference type="CDD" id="cd08916">
    <property type="entry name" value="TrHb3_P"/>
    <property type="match status" value="1"/>
</dbReference>
<dbReference type="InterPro" id="IPR012292">
    <property type="entry name" value="Globin/Proto"/>
</dbReference>
<dbReference type="InterPro" id="IPR009050">
    <property type="entry name" value="Globin-like_sf"/>
</dbReference>
<dbReference type="InterPro" id="IPR001486">
    <property type="entry name" value="Hemoglobin_trunc"/>
</dbReference>
<dbReference type="Pfam" id="PF01152">
    <property type="entry name" value="Bac_globin"/>
    <property type="match status" value="1"/>
</dbReference>
<sequence>MENAILHLDDIKILVDSFYDKVRQDALLAPIFNRVIQDRWPEHLEIMYTFWQTVLLGEHTYTGSPFPPHANLPVTKAHFDRWLELFFNTIHENFEGEKAEEAKWRASKMAEIFQFKIDRYQQTGSRPLL</sequence>
<evidence type="ECO:0000256" key="4">
    <source>
        <dbReference type="ARBA" id="ARBA00023004"/>
    </source>
</evidence>
<keyword evidence="2 5" id="KW-0349">Heme</keyword>
<evidence type="ECO:0000256" key="2">
    <source>
        <dbReference type="ARBA" id="ARBA00022617"/>
    </source>
</evidence>
<evidence type="ECO:0000256" key="5">
    <source>
        <dbReference type="PIRSR" id="PIRSR601486-1"/>
    </source>
</evidence>
<gene>
    <name evidence="6" type="ORF">ESZ48_11035</name>
</gene>
<dbReference type="GO" id="GO:0046872">
    <property type="term" value="F:metal ion binding"/>
    <property type="evidence" value="ECO:0007669"/>
    <property type="project" value="UniProtKB-KW"/>
</dbReference>
<dbReference type="GO" id="GO:0020037">
    <property type="term" value="F:heme binding"/>
    <property type="evidence" value="ECO:0007669"/>
    <property type="project" value="InterPro"/>
</dbReference>
<dbReference type="EMBL" id="SDDZ01000005">
    <property type="protein sequence ID" value="RXJ49970.1"/>
    <property type="molecule type" value="Genomic_DNA"/>
</dbReference>
<keyword evidence="7" id="KW-1185">Reference proteome</keyword>
<dbReference type="RefSeq" id="WP_129017538.1">
    <property type="nucleotide sequence ID" value="NZ_SDDZ01000005.1"/>
</dbReference>
<evidence type="ECO:0000256" key="3">
    <source>
        <dbReference type="ARBA" id="ARBA00022723"/>
    </source>
</evidence>